<keyword evidence="1" id="KW-0812">Transmembrane</keyword>
<keyword evidence="1" id="KW-0472">Membrane</keyword>
<organism evidence="2 3">
    <name type="scientific">Dankookia rubra</name>
    <dbReference type="NCBI Taxonomy" id="1442381"/>
    <lineage>
        <taxon>Bacteria</taxon>
        <taxon>Pseudomonadati</taxon>
        <taxon>Pseudomonadota</taxon>
        <taxon>Alphaproteobacteria</taxon>
        <taxon>Acetobacterales</taxon>
        <taxon>Roseomonadaceae</taxon>
        <taxon>Dankookia</taxon>
    </lineage>
</organism>
<name>A0A4R5QI67_9PROT</name>
<dbReference type="RefSeq" id="WP_133288751.1">
    <property type="nucleotide sequence ID" value="NZ_SMSJ01000011.1"/>
</dbReference>
<gene>
    <name evidence="2" type="ORF">E2C06_11500</name>
</gene>
<dbReference type="EMBL" id="SMSJ01000011">
    <property type="protein sequence ID" value="TDH62488.1"/>
    <property type="molecule type" value="Genomic_DNA"/>
</dbReference>
<sequence length="108" mass="12557">MSAVTAAAWDARVARLLTRLPDRGRATVAWLRHPPRRWPRLLAAVALMAGGIFSILPVLGLWMLPLGLALMSDDVPWLKTPLEFSARWIERSWRRLRAAWQRRRRRRP</sequence>
<evidence type="ECO:0000256" key="1">
    <source>
        <dbReference type="SAM" id="Phobius"/>
    </source>
</evidence>
<evidence type="ECO:0008006" key="4">
    <source>
        <dbReference type="Google" id="ProtNLM"/>
    </source>
</evidence>
<dbReference type="Proteomes" id="UP000295096">
    <property type="component" value="Unassembled WGS sequence"/>
</dbReference>
<accession>A0A4R5QI67</accession>
<evidence type="ECO:0000313" key="3">
    <source>
        <dbReference type="Proteomes" id="UP000295096"/>
    </source>
</evidence>
<proteinExistence type="predicted"/>
<keyword evidence="3" id="KW-1185">Reference proteome</keyword>
<dbReference type="AlphaFoldDB" id="A0A4R5QI67"/>
<keyword evidence="1" id="KW-1133">Transmembrane helix</keyword>
<comment type="caution">
    <text evidence="2">The sequence shown here is derived from an EMBL/GenBank/DDBJ whole genome shotgun (WGS) entry which is preliminary data.</text>
</comment>
<reference evidence="2 3" key="1">
    <citation type="journal article" date="2016" name="J. Microbiol.">
        <title>Dankookia rubra gen. nov., sp. nov., an alphaproteobacterium isolated from sediment of a shallow stream.</title>
        <authorList>
            <person name="Kim W.H."/>
            <person name="Kim D.H."/>
            <person name="Kang K."/>
            <person name="Ahn T.Y."/>
        </authorList>
    </citation>
    <scope>NUCLEOTIDE SEQUENCE [LARGE SCALE GENOMIC DNA]</scope>
    <source>
        <strain evidence="2 3">JCM30602</strain>
    </source>
</reference>
<protein>
    <recommendedName>
        <fullName evidence="4">Tryptophan synthase subunit beta</fullName>
    </recommendedName>
</protein>
<evidence type="ECO:0000313" key="2">
    <source>
        <dbReference type="EMBL" id="TDH62488.1"/>
    </source>
</evidence>
<feature type="transmembrane region" description="Helical" evidence="1">
    <location>
        <begin position="41"/>
        <end position="64"/>
    </location>
</feature>